<evidence type="ECO:0000313" key="2">
    <source>
        <dbReference type="EMBL" id="KAK9419659.1"/>
    </source>
</evidence>
<sequence>MALVSPAKTTLKSDSEGYTRLHITPLDADLLKVVVPAAILPQARNISYHTIETFPDRRYGFVDLPTADADKLRKKLNGATLKGTKVRIEQARSESIPQPAGAMEEAKTKKPKKEKRSKDKSEKSKKRKWETEVVEGVAIEDRKIKRGWTVTESDKIQEKRKEKSKKSKDGDGKREKKEKKREVKSKYTDSPECLFKQKLPEVPSTKKTEEDADDEPKRKKKRNDRLVVVHEFEKTDKYPTFLKSTTDSTAPKPLTFEDGKGWVDDEGNVVEGAKSKRPAFLSKSKASTKEAPKPVPDEDDDTSSSGSSSESEADEEAEVAITSNPSQKVAVKATAVAEKPTPVPEEDTSSSDSSSDDEPPAKAKPIQETQSKSKTTQADDDDETSSSGSSSDVDDETGAPARKEESKLKLDTQPLASPVSALKNDSSRPKSSSSATSLTIKIPPITPAPTKVHPLEALYKRPAGADAEATNGGGFSFFGNEDDIEDDDTNTAPSGSQVPMTPFSKQDYDFRNLRSAAPTPDTAHPSRSYNLWSRPATGEDTLEEEDEEQETGDDVVMAEATASKAADKADSNSEFQNWFWEHRGDLNRSWKKRRKTASKEKRNRENRARAARAI</sequence>
<comment type="caution">
    <text evidence="2">The sequence shown here is derived from an EMBL/GenBank/DDBJ whole genome shotgun (WGS) entry which is preliminary data.</text>
</comment>
<dbReference type="Proteomes" id="UP001408356">
    <property type="component" value="Unassembled WGS sequence"/>
</dbReference>
<feature type="compositionally biased region" description="Polar residues" evidence="1">
    <location>
        <begin position="367"/>
        <end position="376"/>
    </location>
</feature>
<feature type="compositionally biased region" description="Basic and acidic residues" evidence="1">
    <location>
        <begin position="224"/>
        <end position="237"/>
    </location>
</feature>
<evidence type="ECO:0000313" key="3">
    <source>
        <dbReference type="Proteomes" id="UP001408356"/>
    </source>
</evidence>
<feature type="region of interest" description="Disordered" evidence="1">
    <location>
        <begin position="88"/>
        <end position="131"/>
    </location>
</feature>
<feature type="compositionally biased region" description="Low complexity" evidence="1">
    <location>
        <begin position="429"/>
        <end position="451"/>
    </location>
</feature>
<feature type="compositionally biased region" description="Acidic residues" evidence="1">
    <location>
        <begin position="480"/>
        <end position="489"/>
    </location>
</feature>
<proteinExistence type="predicted"/>
<keyword evidence="3" id="KW-1185">Reference proteome</keyword>
<reference evidence="2 3" key="1">
    <citation type="journal article" date="2024" name="J. Plant Pathol.">
        <title>Sequence and assembly of the genome of Seiridium unicorne, isolate CBS 538.82, causal agent of cypress canker disease.</title>
        <authorList>
            <person name="Scali E."/>
            <person name="Rocca G.D."/>
            <person name="Danti R."/>
            <person name="Garbelotto M."/>
            <person name="Barberini S."/>
            <person name="Baroncelli R."/>
            <person name="Emiliani G."/>
        </authorList>
    </citation>
    <scope>NUCLEOTIDE SEQUENCE [LARGE SCALE GENOMIC DNA]</scope>
    <source>
        <strain evidence="2 3">BM-138-508</strain>
    </source>
</reference>
<accession>A0ABR2UY90</accession>
<feature type="compositionally biased region" description="Basic and acidic residues" evidence="1">
    <location>
        <begin position="287"/>
        <end position="296"/>
    </location>
</feature>
<organism evidence="2 3">
    <name type="scientific">Seiridium unicorne</name>
    <dbReference type="NCBI Taxonomy" id="138068"/>
    <lineage>
        <taxon>Eukaryota</taxon>
        <taxon>Fungi</taxon>
        <taxon>Dikarya</taxon>
        <taxon>Ascomycota</taxon>
        <taxon>Pezizomycotina</taxon>
        <taxon>Sordariomycetes</taxon>
        <taxon>Xylariomycetidae</taxon>
        <taxon>Amphisphaeriales</taxon>
        <taxon>Sporocadaceae</taxon>
        <taxon>Seiridium</taxon>
    </lineage>
</organism>
<evidence type="ECO:0000256" key="1">
    <source>
        <dbReference type="SAM" id="MobiDB-lite"/>
    </source>
</evidence>
<name>A0ABR2UY90_9PEZI</name>
<gene>
    <name evidence="2" type="ORF">SUNI508_07145</name>
</gene>
<feature type="compositionally biased region" description="Basic and acidic residues" evidence="1">
    <location>
        <begin position="401"/>
        <end position="410"/>
    </location>
</feature>
<protein>
    <submittedName>
        <fullName evidence="2">Uncharacterized protein</fullName>
    </submittedName>
</protein>
<dbReference type="EMBL" id="JARVKF010000299">
    <property type="protein sequence ID" value="KAK9419659.1"/>
    <property type="molecule type" value="Genomic_DNA"/>
</dbReference>
<feature type="region of interest" description="Disordered" evidence="1">
    <location>
        <begin position="149"/>
        <end position="574"/>
    </location>
</feature>
<feature type="compositionally biased region" description="Low complexity" evidence="1">
    <location>
        <begin position="328"/>
        <end position="339"/>
    </location>
</feature>
<feature type="compositionally biased region" description="Acidic residues" evidence="1">
    <location>
        <begin position="540"/>
        <end position="553"/>
    </location>
</feature>
<feature type="compositionally biased region" description="Basic and acidic residues" evidence="1">
    <location>
        <begin position="597"/>
        <end position="608"/>
    </location>
</feature>
<feature type="compositionally biased region" description="Acidic residues" evidence="1">
    <location>
        <begin position="344"/>
        <end position="358"/>
    </location>
</feature>
<feature type="compositionally biased region" description="Basic and acidic residues" evidence="1">
    <location>
        <begin position="152"/>
        <end position="189"/>
    </location>
</feature>
<feature type="region of interest" description="Disordered" evidence="1">
    <location>
        <begin position="589"/>
        <end position="614"/>
    </location>
</feature>